<gene>
    <name evidence="5" type="ORF">CUNI_LOCUS2743</name>
</gene>
<feature type="domain" description="Gamma-glutamylcyclotransferase AIG2-like" evidence="4">
    <location>
        <begin position="7"/>
        <end position="109"/>
    </location>
</feature>
<dbReference type="EMBL" id="CAJHNH020000362">
    <property type="protein sequence ID" value="CAG5117185.1"/>
    <property type="molecule type" value="Genomic_DNA"/>
</dbReference>
<dbReference type="AlphaFoldDB" id="A0A8S3YP12"/>
<evidence type="ECO:0000256" key="3">
    <source>
        <dbReference type="RuleBase" id="RU367036"/>
    </source>
</evidence>
<proteinExistence type="inferred from homology"/>
<evidence type="ECO:0000256" key="2">
    <source>
        <dbReference type="PIRSR" id="PIRSR639126-1"/>
    </source>
</evidence>
<dbReference type="PANTHER" id="PTHR12510:SF4">
    <property type="entry name" value="GAMMA-GLUTAMYLAMINECYCLOTRANSFERASE"/>
    <property type="match status" value="1"/>
</dbReference>
<dbReference type="Gene3D" id="3.10.490.10">
    <property type="entry name" value="Gamma-glutamyl cyclotransferase-like"/>
    <property type="match status" value="1"/>
</dbReference>
<dbReference type="SUPFAM" id="SSF110857">
    <property type="entry name" value="Gamma-glutamyl cyclotransferase-like"/>
    <property type="match status" value="1"/>
</dbReference>
<dbReference type="OrthoDB" id="113620at2759"/>
<name>A0A8S3YP12_9EUPU</name>
<sequence length="127" mass="14228">MAAKHIVFLYGTLKSGQSNFRVLSDPKTGLARFLAFGQTVKRYPLVVTPQHSFPFLLPVEGKGEYVQGEVYEVSESKLQRLDEFEGHPDFYLREKVAVAVTSATITAWSIYQKPYTVGSISSHSLNQ</sequence>
<evidence type="ECO:0000259" key="4">
    <source>
        <dbReference type="Pfam" id="PF06094"/>
    </source>
</evidence>
<accession>A0A8S3YP12</accession>
<protein>
    <recommendedName>
        <fullName evidence="3">Gamma-glutamylcyclotransferase family protein</fullName>
    </recommendedName>
</protein>
<dbReference type="Proteomes" id="UP000678393">
    <property type="component" value="Unassembled WGS sequence"/>
</dbReference>
<dbReference type="InterPro" id="IPR009288">
    <property type="entry name" value="AIG2-like_dom"/>
</dbReference>
<feature type="active site" description="Proton acceptor" evidence="2">
    <location>
        <position position="85"/>
    </location>
</feature>
<evidence type="ECO:0000313" key="5">
    <source>
        <dbReference type="EMBL" id="CAG5117185.1"/>
    </source>
</evidence>
<dbReference type="Pfam" id="PF06094">
    <property type="entry name" value="GGACT"/>
    <property type="match status" value="1"/>
</dbReference>
<dbReference type="GO" id="GO:0061929">
    <property type="term" value="F:gamma-glutamylaminecyclotransferase activity"/>
    <property type="evidence" value="ECO:0007669"/>
    <property type="project" value="InterPro"/>
</dbReference>
<comment type="similarity">
    <text evidence="1 3">Belongs to the gamma-glutamylcyclotransferase family.</text>
</comment>
<dbReference type="InterPro" id="IPR036568">
    <property type="entry name" value="GGCT-like_sf"/>
</dbReference>
<dbReference type="GO" id="GO:0005829">
    <property type="term" value="C:cytosol"/>
    <property type="evidence" value="ECO:0007669"/>
    <property type="project" value="TreeGrafter"/>
</dbReference>
<reference evidence="5" key="1">
    <citation type="submission" date="2021-04" db="EMBL/GenBank/DDBJ databases">
        <authorList>
            <consortium name="Molecular Ecology Group"/>
        </authorList>
    </citation>
    <scope>NUCLEOTIDE SEQUENCE</scope>
</reference>
<dbReference type="CDD" id="cd06661">
    <property type="entry name" value="GGCT_like"/>
    <property type="match status" value="1"/>
</dbReference>
<comment type="caution">
    <text evidence="5">The sequence shown here is derived from an EMBL/GenBank/DDBJ whole genome shotgun (WGS) entry which is preliminary data.</text>
</comment>
<evidence type="ECO:0000313" key="6">
    <source>
        <dbReference type="Proteomes" id="UP000678393"/>
    </source>
</evidence>
<organism evidence="5 6">
    <name type="scientific">Candidula unifasciata</name>
    <dbReference type="NCBI Taxonomy" id="100452"/>
    <lineage>
        <taxon>Eukaryota</taxon>
        <taxon>Metazoa</taxon>
        <taxon>Spiralia</taxon>
        <taxon>Lophotrochozoa</taxon>
        <taxon>Mollusca</taxon>
        <taxon>Gastropoda</taxon>
        <taxon>Heterobranchia</taxon>
        <taxon>Euthyneura</taxon>
        <taxon>Panpulmonata</taxon>
        <taxon>Eupulmonata</taxon>
        <taxon>Stylommatophora</taxon>
        <taxon>Helicina</taxon>
        <taxon>Helicoidea</taxon>
        <taxon>Geomitridae</taxon>
        <taxon>Candidula</taxon>
    </lineage>
</organism>
<dbReference type="PANTHER" id="PTHR12510">
    <property type="entry name" value="TROPONIN C-AKIN-1 PROTEIN"/>
    <property type="match status" value="1"/>
</dbReference>
<evidence type="ECO:0000256" key="1">
    <source>
        <dbReference type="ARBA" id="ARBA00008861"/>
    </source>
</evidence>
<dbReference type="InterPro" id="IPR039126">
    <property type="entry name" value="GGACT"/>
</dbReference>
<keyword evidence="6" id="KW-1185">Reference proteome</keyword>
<dbReference type="InterPro" id="IPR013024">
    <property type="entry name" value="GGCT-like"/>
</dbReference>